<dbReference type="PANTHER" id="PTHR24078:SF555">
    <property type="entry name" value="DNAJ CHAPERONE CARBOXY-TERMINAL DOMAIN PROTEIN"/>
    <property type="match status" value="1"/>
</dbReference>
<gene>
    <name evidence="4" type="ORF">G2W53_030810</name>
</gene>
<dbReference type="FunFam" id="2.60.260.20:FF:000002">
    <property type="entry name" value="Dnaj homolog subfamily b member"/>
    <property type="match status" value="1"/>
</dbReference>
<evidence type="ECO:0000259" key="3">
    <source>
        <dbReference type="Pfam" id="PF01556"/>
    </source>
</evidence>
<dbReference type="Gene3D" id="2.60.260.20">
    <property type="entry name" value="Urease metallochaperone UreE, N-terminal domain"/>
    <property type="match status" value="2"/>
</dbReference>
<dbReference type="AlphaFoldDB" id="A0A834T9P9"/>
<reference evidence="4" key="1">
    <citation type="submission" date="2020-09" db="EMBL/GenBank/DDBJ databases">
        <title>Genome-Enabled Discovery of Anthraquinone Biosynthesis in Senna tora.</title>
        <authorList>
            <person name="Kang S.-H."/>
            <person name="Pandey R.P."/>
            <person name="Lee C.-M."/>
            <person name="Sim J.-S."/>
            <person name="Jeong J.-T."/>
            <person name="Choi B.-S."/>
            <person name="Jung M."/>
            <person name="Ginzburg D."/>
            <person name="Zhao K."/>
            <person name="Won S.Y."/>
            <person name="Oh T.-J."/>
            <person name="Yu Y."/>
            <person name="Kim N.-H."/>
            <person name="Lee O.R."/>
            <person name="Lee T.-H."/>
            <person name="Bashyal P."/>
            <person name="Kim T.-S."/>
            <person name="Lee W.-H."/>
            <person name="Kawkins C."/>
            <person name="Kim C.-K."/>
            <person name="Kim J.S."/>
            <person name="Ahn B.O."/>
            <person name="Rhee S.Y."/>
            <person name="Sohng J.K."/>
        </authorList>
    </citation>
    <scope>NUCLEOTIDE SEQUENCE</scope>
    <source>
        <tissue evidence="4">Leaf</tissue>
    </source>
</reference>
<dbReference type="OrthoDB" id="550424at2759"/>
<keyword evidence="1" id="KW-0143">Chaperone</keyword>
<dbReference type="EMBL" id="JAAIUW010000009">
    <property type="protein sequence ID" value="KAF7816841.1"/>
    <property type="molecule type" value="Genomic_DNA"/>
</dbReference>
<feature type="region of interest" description="Disordered" evidence="2">
    <location>
        <begin position="37"/>
        <end position="98"/>
    </location>
</feature>
<comment type="caution">
    <text evidence="4">The sequence shown here is derived from an EMBL/GenBank/DDBJ whole genome shotgun (WGS) entry which is preliminary data.</text>
</comment>
<dbReference type="GO" id="GO:0051082">
    <property type="term" value="F:unfolded protein binding"/>
    <property type="evidence" value="ECO:0007669"/>
    <property type="project" value="InterPro"/>
</dbReference>
<protein>
    <submittedName>
        <fullName evidence="4">Protein psi1-like</fullName>
    </submittedName>
</protein>
<dbReference type="GO" id="GO:0005829">
    <property type="term" value="C:cytosol"/>
    <property type="evidence" value="ECO:0007669"/>
    <property type="project" value="TreeGrafter"/>
</dbReference>
<organism evidence="4 5">
    <name type="scientific">Senna tora</name>
    <dbReference type="NCBI Taxonomy" id="362788"/>
    <lineage>
        <taxon>Eukaryota</taxon>
        <taxon>Viridiplantae</taxon>
        <taxon>Streptophyta</taxon>
        <taxon>Embryophyta</taxon>
        <taxon>Tracheophyta</taxon>
        <taxon>Spermatophyta</taxon>
        <taxon>Magnoliopsida</taxon>
        <taxon>eudicotyledons</taxon>
        <taxon>Gunneridae</taxon>
        <taxon>Pentapetalae</taxon>
        <taxon>rosids</taxon>
        <taxon>fabids</taxon>
        <taxon>Fabales</taxon>
        <taxon>Fabaceae</taxon>
        <taxon>Caesalpinioideae</taxon>
        <taxon>Cassia clade</taxon>
        <taxon>Senna</taxon>
    </lineage>
</organism>
<dbReference type="PANTHER" id="PTHR24078">
    <property type="entry name" value="DNAJ HOMOLOG SUBFAMILY C MEMBER"/>
    <property type="match status" value="1"/>
</dbReference>
<dbReference type="Proteomes" id="UP000634136">
    <property type="component" value="Unassembled WGS sequence"/>
</dbReference>
<evidence type="ECO:0000256" key="1">
    <source>
        <dbReference type="ARBA" id="ARBA00023186"/>
    </source>
</evidence>
<evidence type="ECO:0000256" key="2">
    <source>
        <dbReference type="SAM" id="MobiDB-lite"/>
    </source>
</evidence>
<dbReference type="Pfam" id="PF01556">
    <property type="entry name" value="DnaJ_C"/>
    <property type="match status" value="1"/>
</dbReference>
<dbReference type="GO" id="GO:0051087">
    <property type="term" value="F:protein-folding chaperone binding"/>
    <property type="evidence" value="ECO:0007669"/>
    <property type="project" value="TreeGrafter"/>
</dbReference>
<dbReference type="SUPFAM" id="SSF49493">
    <property type="entry name" value="HSP40/DnaJ peptide-binding domain"/>
    <property type="match status" value="2"/>
</dbReference>
<name>A0A834T9P9_9FABA</name>
<dbReference type="InterPro" id="IPR002939">
    <property type="entry name" value="DnaJ_C"/>
</dbReference>
<proteinExistence type="predicted"/>
<dbReference type="FunFam" id="2.60.260.20:FF:000006">
    <property type="entry name" value="DnaJ subfamily B member 13"/>
    <property type="match status" value="1"/>
</dbReference>
<dbReference type="CDD" id="cd10747">
    <property type="entry name" value="DnaJ_C"/>
    <property type="match status" value="1"/>
</dbReference>
<dbReference type="GO" id="GO:0006457">
    <property type="term" value="P:protein folding"/>
    <property type="evidence" value="ECO:0007669"/>
    <property type="project" value="InterPro"/>
</dbReference>
<evidence type="ECO:0000313" key="5">
    <source>
        <dbReference type="Proteomes" id="UP000634136"/>
    </source>
</evidence>
<evidence type="ECO:0000313" key="4">
    <source>
        <dbReference type="EMBL" id="KAF7816841.1"/>
    </source>
</evidence>
<dbReference type="InterPro" id="IPR008971">
    <property type="entry name" value="HSP40/DnaJ_pept-bd"/>
</dbReference>
<feature type="compositionally biased region" description="Polar residues" evidence="2">
    <location>
        <begin position="81"/>
        <end position="95"/>
    </location>
</feature>
<keyword evidence="5" id="KW-1185">Reference proteome</keyword>
<feature type="domain" description="Chaperone DnaJ C-terminal" evidence="3">
    <location>
        <begin position="102"/>
        <end position="260"/>
    </location>
</feature>
<sequence length="279" mass="31170">MISACLPFNFDECFFSSLNQSSLALLSQDLVEEASLSVNTSQRSKTSSKSKKSYNSTPPNFSWKCNGAGIRTPPPKHGSPRSRSCTPIMFSNSRGMQKPPPIEKRLECTLEELCYGCQKKIKIIREVLTYTGGKVQEEEMLTINVKPGWKKGTKITFEGKGNERPGSYREDIIFIISEKRHKLFRREGDDLDLGLEIPLEKALTGCTVSVPLLGGKKMSLTVEDIVYPGYETIVKGQGMPISKEPGKRGNLRITFLVAFPKQLTDDQRSEVFSILQDCC</sequence>
<dbReference type="InterPro" id="IPR051339">
    <property type="entry name" value="DnaJ_subfamily_B"/>
</dbReference>
<accession>A0A834T9P9</accession>